<dbReference type="PROSITE" id="PS51405">
    <property type="entry name" value="HEME_HALOPEROXIDASE"/>
    <property type="match status" value="1"/>
</dbReference>
<dbReference type="InterPro" id="IPR000028">
    <property type="entry name" value="Chloroperoxidase"/>
</dbReference>
<keyword evidence="5" id="KW-0560">Oxidoreductase</keyword>
<keyword evidence="2" id="KW-0575">Peroxidase</keyword>
<keyword evidence="8" id="KW-0472">Membrane</keyword>
<evidence type="ECO:0000256" key="8">
    <source>
        <dbReference type="SAM" id="Phobius"/>
    </source>
</evidence>
<accession>A0AAV5AHB7</accession>
<evidence type="ECO:0000256" key="7">
    <source>
        <dbReference type="ARBA" id="ARBA00025795"/>
    </source>
</evidence>
<evidence type="ECO:0000256" key="1">
    <source>
        <dbReference type="ARBA" id="ARBA00001970"/>
    </source>
</evidence>
<comment type="caution">
    <text evidence="10">The sequence shown here is derived from an EMBL/GenBank/DDBJ whole genome shotgun (WGS) entry which is preliminary data.</text>
</comment>
<keyword evidence="3" id="KW-0349">Heme</keyword>
<protein>
    <recommendedName>
        <fullName evidence="9">Heme haloperoxidase family profile domain-containing protein</fullName>
    </recommendedName>
</protein>
<sequence length="274" mass="30624">MWFVNAIFNISIPIARGIIGFFILLWIVLLDLLYTLANLILPRKRQIPAVWNEYIPPMSTDSRSPCPALNALCNHGVLPRDGKNVTLRDIAVAVNSHYNLSITTCELAVVLLAQELQKGLDDKIEMSSIATHNCGEHDASLVRRDTYFQPDQSTPDKELIQEFFSSLKDGKRVTRADCRHALTARLTNSAHTNPQFSLLSTHVLIAAITAAHLIDTFGGDVSVLEPFLLDERIPEGWMPVTRDRLGLTFTRHGLDAIIIYLGINPSWRAVKFQG</sequence>
<dbReference type="PANTHER" id="PTHR33577:SF18">
    <property type="entry name" value="HEME HALOPEROXIDASE FAMILY PROFILE DOMAIN-CONTAINING PROTEIN"/>
    <property type="match status" value="1"/>
</dbReference>
<evidence type="ECO:0000256" key="2">
    <source>
        <dbReference type="ARBA" id="ARBA00022559"/>
    </source>
</evidence>
<dbReference type="Gene3D" id="1.10.489.10">
    <property type="entry name" value="Chloroperoxidase-like"/>
    <property type="match status" value="1"/>
</dbReference>
<dbReference type="Pfam" id="PF01328">
    <property type="entry name" value="Peroxidase_2"/>
    <property type="match status" value="1"/>
</dbReference>
<keyword evidence="8" id="KW-1133">Transmembrane helix</keyword>
<evidence type="ECO:0000259" key="9">
    <source>
        <dbReference type="PROSITE" id="PS51405"/>
    </source>
</evidence>
<keyword evidence="6" id="KW-0408">Iron</keyword>
<evidence type="ECO:0000313" key="10">
    <source>
        <dbReference type="EMBL" id="GJJ12888.1"/>
    </source>
</evidence>
<evidence type="ECO:0000313" key="11">
    <source>
        <dbReference type="Proteomes" id="UP001050691"/>
    </source>
</evidence>
<dbReference type="AlphaFoldDB" id="A0AAV5AHB7"/>
<comment type="similarity">
    <text evidence="7">Belongs to the chloroperoxidase family.</text>
</comment>
<evidence type="ECO:0000256" key="4">
    <source>
        <dbReference type="ARBA" id="ARBA00022723"/>
    </source>
</evidence>
<dbReference type="InterPro" id="IPR036851">
    <property type="entry name" value="Chloroperoxidase-like_sf"/>
</dbReference>
<dbReference type="EMBL" id="BPWL01000008">
    <property type="protein sequence ID" value="GJJ12888.1"/>
    <property type="molecule type" value="Genomic_DNA"/>
</dbReference>
<evidence type="ECO:0000256" key="6">
    <source>
        <dbReference type="ARBA" id="ARBA00023004"/>
    </source>
</evidence>
<name>A0AAV5AHB7_9AGAM</name>
<keyword evidence="11" id="KW-1185">Reference proteome</keyword>
<feature type="domain" description="Heme haloperoxidase family profile" evidence="9">
    <location>
        <begin position="50"/>
        <end position="256"/>
    </location>
</feature>
<dbReference type="PANTHER" id="PTHR33577">
    <property type="entry name" value="STERIGMATOCYSTIN BIOSYNTHESIS PEROXIDASE STCC-RELATED"/>
    <property type="match status" value="1"/>
</dbReference>
<feature type="transmembrane region" description="Helical" evidence="8">
    <location>
        <begin position="18"/>
        <end position="41"/>
    </location>
</feature>
<comment type="cofactor">
    <cofactor evidence="1">
        <name>heme b</name>
        <dbReference type="ChEBI" id="CHEBI:60344"/>
    </cofactor>
</comment>
<dbReference type="Proteomes" id="UP001050691">
    <property type="component" value="Unassembled WGS sequence"/>
</dbReference>
<proteinExistence type="inferred from homology"/>
<evidence type="ECO:0000256" key="3">
    <source>
        <dbReference type="ARBA" id="ARBA00022617"/>
    </source>
</evidence>
<dbReference type="GO" id="GO:0004601">
    <property type="term" value="F:peroxidase activity"/>
    <property type="evidence" value="ECO:0007669"/>
    <property type="project" value="UniProtKB-KW"/>
</dbReference>
<dbReference type="SUPFAM" id="SSF47571">
    <property type="entry name" value="Cloroperoxidase"/>
    <property type="match status" value="1"/>
</dbReference>
<keyword evidence="4" id="KW-0479">Metal-binding</keyword>
<reference evidence="10" key="1">
    <citation type="submission" date="2021-10" db="EMBL/GenBank/DDBJ databases">
        <title>De novo Genome Assembly of Clathrus columnatus (Basidiomycota, Fungi) Using Illumina and Nanopore Sequence Data.</title>
        <authorList>
            <person name="Ogiso-Tanaka E."/>
            <person name="Itagaki H."/>
            <person name="Hosoya T."/>
            <person name="Hosaka K."/>
        </authorList>
    </citation>
    <scope>NUCLEOTIDE SEQUENCE</scope>
    <source>
        <strain evidence="10">MO-923</strain>
    </source>
</reference>
<gene>
    <name evidence="10" type="ORF">Clacol_007134</name>
</gene>
<evidence type="ECO:0000256" key="5">
    <source>
        <dbReference type="ARBA" id="ARBA00023002"/>
    </source>
</evidence>
<dbReference type="GO" id="GO:0046872">
    <property type="term" value="F:metal ion binding"/>
    <property type="evidence" value="ECO:0007669"/>
    <property type="project" value="UniProtKB-KW"/>
</dbReference>
<keyword evidence="8" id="KW-0812">Transmembrane</keyword>
<organism evidence="10 11">
    <name type="scientific">Clathrus columnatus</name>
    <dbReference type="NCBI Taxonomy" id="1419009"/>
    <lineage>
        <taxon>Eukaryota</taxon>
        <taxon>Fungi</taxon>
        <taxon>Dikarya</taxon>
        <taxon>Basidiomycota</taxon>
        <taxon>Agaricomycotina</taxon>
        <taxon>Agaricomycetes</taxon>
        <taxon>Phallomycetidae</taxon>
        <taxon>Phallales</taxon>
        <taxon>Clathraceae</taxon>
        <taxon>Clathrus</taxon>
    </lineage>
</organism>